<reference evidence="2" key="2">
    <citation type="submission" date="2022-06" db="EMBL/GenBank/DDBJ databases">
        <title>Isolation of gut microbiota from human fecal samples.</title>
        <authorList>
            <person name="Pamer E.G."/>
            <person name="Barat B."/>
            <person name="Waligurski E."/>
            <person name="Medina S."/>
            <person name="Paddock L."/>
            <person name="Mostad J."/>
        </authorList>
    </citation>
    <scope>NUCLEOTIDE SEQUENCE</scope>
    <source>
        <strain evidence="2">DFI.6.24</strain>
    </source>
</reference>
<comment type="caution">
    <text evidence="3">The sequence shown here is derived from an EMBL/GenBank/DDBJ whole genome shotgun (WGS) entry which is preliminary data.</text>
</comment>
<evidence type="ECO:0000313" key="2">
    <source>
        <dbReference type="EMBL" id="MCQ5061916.1"/>
    </source>
</evidence>
<dbReference type="RefSeq" id="WP_107029908.1">
    <property type="nucleotide sequence ID" value="NZ_JADPGG010000037.1"/>
</dbReference>
<dbReference type="PROSITE" id="PS50943">
    <property type="entry name" value="HTH_CROC1"/>
    <property type="match status" value="1"/>
</dbReference>
<dbReference type="InterPro" id="IPR001387">
    <property type="entry name" value="Cro/C1-type_HTH"/>
</dbReference>
<dbReference type="Proteomes" id="UP000240974">
    <property type="component" value="Unassembled WGS sequence"/>
</dbReference>
<protein>
    <recommendedName>
        <fullName evidence="1">HTH cro/C1-type domain-containing protein</fullName>
    </recommendedName>
</protein>
<evidence type="ECO:0000313" key="3">
    <source>
        <dbReference type="EMBL" id="PST40911.1"/>
    </source>
</evidence>
<dbReference type="AlphaFoldDB" id="A0A2T3G0G4"/>
<evidence type="ECO:0000259" key="1">
    <source>
        <dbReference type="PROSITE" id="PS50943"/>
    </source>
</evidence>
<dbReference type="SUPFAM" id="SSF47413">
    <property type="entry name" value="lambda repressor-like DNA-binding domains"/>
    <property type="match status" value="1"/>
</dbReference>
<dbReference type="GO" id="GO:0003677">
    <property type="term" value="F:DNA binding"/>
    <property type="evidence" value="ECO:0007669"/>
    <property type="project" value="InterPro"/>
</dbReference>
<dbReference type="EMBL" id="JANGBO010000007">
    <property type="protein sequence ID" value="MCQ5061916.1"/>
    <property type="molecule type" value="Genomic_DNA"/>
</dbReference>
<feature type="domain" description="HTH cro/C1-type" evidence="1">
    <location>
        <begin position="41"/>
        <end position="70"/>
    </location>
</feature>
<dbReference type="InterPro" id="IPR010982">
    <property type="entry name" value="Lambda_DNA-bd_dom_sf"/>
</dbReference>
<dbReference type="Proteomes" id="UP001204814">
    <property type="component" value="Unassembled WGS sequence"/>
</dbReference>
<name>A0A2T3G0G4_9FIRM</name>
<dbReference type="Gene3D" id="1.10.260.40">
    <property type="entry name" value="lambda repressor-like DNA-binding domains"/>
    <property type="match status" value="1"/>
</dbReference>
<accession>A0A2T3G0G4</accession>
<evidence type="ECO:0000313" key="4">
    <source>
        <dbReference type="Proteomes" id="UP000240974"/>
    </source>
</evidence>
<dbReference type="EMBL" id="PYLQ01000009">
    <property type="protein sequence ID" value="PST40911.1"/>
    <property type="molecule type" value="Genomic_DNA"/>
</dbReference>
<reference evidence="3 4" key="1">
    <citation type="journal article" date="2019" name="Int. J. Syst. Evol. Microbiol.">
        <title>Faecalibacillus intestinalis gen. nov., sp. nov. and Faecalibacillus faecis sp. nov., isolated from human faeces.</title>
        <authorList>
            <person name="Seo B."/>
            <person name="Jeon K."/>
            <person name="Baek I."/>
            <person name="Lee Y.M."/>
            <person name="Baek K."/>
            <person name="Ko G."/>
        </authorList>
    </citation>
    <scope>NUCLEOTIDE SEQUENCE [LARGE SCALE GENOMIC DNA]</scope>
    <source>
        <strain evidence="3 4">SNUG30099</strain>
    </source>
</reference>
<proteinExistence type="predicted"/>
<sequence>MDKKLIDPLKLGMNLKKYIKKIGYKVKDIQNYLCLECPQPIYRWFKGSTYPSIHHLYALSCLFGVSMNELVEESDERKEWGNRIYQIKEGKLILEKQEIL</sequence>
<gene>
    <name evidence="3" type="ORF">C7U54_07795</name>
    <name evidence="2" type="ORF">NE542_08805</name>
</gene>
<organism evidence="3 4">
    <name type="scientific">Faecalibacillus intestinalis</name>
    <dbReference type="NCBI Taxonomy" id="1982626"/>
    <lineage>
        <taxon>Bacteria</taxon>
        <taxon>Bacillati</taxon>
        <taxon>Bacillota</taxon>
        <taxon>Erysipelotrichia</taxon>
        <taxon>Erysipelotrichales</taxon>
        <taxon>Coprobacillaceae</taxon>
        <taxon>Faecalibacillus</taxon>
    </lineage>
</organism>
<keyword evidence="4" id="KW-1185">Reference proteome</keyword>